<dbReference type="EMBL" id="JBBMFS010000001">
    <property type="protein sequence ID" value="MEQ2553627.1"/>
    <property type="molecule type" value="Genomic_DNA"/>
</dbReference>
<gene>
    <name evidence="1" type="ORF">WMO37_01170</name>
</gene>
<keyword evidence="2" id="KW-1185">Reference proteome</keyword>
<organism evidence="1 2">
    <name type="scientific">Lachnospira intestinalis</name>
    <dbReference type="NCBI Taxonomy" id="3133158"/>
    <lineage>
        <taxon>Bacteria</taxon>
        <taxon>Bacillati</taxon>
        <taxon>Bacillota</taxon>
        <taxon>Clostridia</taxon>
        <taxon>Lachnospirales</taxon>
        <taxon>Lachnospiraceae</taxon>
        <taxon>Lachnospira</taxon>
    </lineage>
</organism>
<reference evidence="1" key="1">
    <citation type="submission" date="2024-03" db="EMBL/GenBank/DDBJ databases">
        <title>Human intestinal bacterial collection.</title>
        <authorList>
            <person name="Pauvert C."/>
            <person name="Hitch T.C.A."/>
            <person name="Clavel T."/>
        </authorList>
    </citation>
    <scope>NUCLEOTIDE SEQUENCE [LARGE SCALE GENOMIC DNA]</scope>
    <source>
        <strain evidence="1">CLA-AA-H89B</strain>
    </source>
</reference>
<dbReference type="Proteomes" id="UP001546774">
    <property type="component" value="Unassembled WGS sequence"/>
</dbReference>
<comment type="caution">
    <text evidence="1">The sequence shown here is derived from an EMBL/GenBank/DDBJ whole genome shotgun (WGS) entry which is preliminary data.</text>
</comment>
<evidence type="ECO:0000313" key="2">
    <source>
        <dbReference type="Proteomes" id="UP001546774"/>
    </source>
</evidence>
<name>A0ABV1H364_9FIRM</name>
<accession>A0ABV1H364</accession>
<protein>
    <submittedName>
        <fullName evidence="1">Uncharacterized protein</fullName>
    </submittedName>
</protein>
<evidence type="ECO:0000313" key="1">
    <source>
        <dbReference type="EMBL" id="MEQ2553627.1"/>
    </source>
</evidence>
<proteinExistence type="predicted"/>
<sequence>MKKIIFKEDENNTIIITGTASEAEALYKQALASGEASPLVIEPMPRFNPAKMYGIMFYDVEGFDFPQFEVVTANGIVRMLNDSVEVSEYAPA</sequence>